<reference evidence="10 11" key="1">
    <citation type="journal article" date="2018" name="G3 (Bethesda)">
        <title>A High-Quality Reference Genome for the Invasive Mosquitofish Gambusia affinis Using a Chicago Library.</title>
        <authorList>
            <person name="Hoffberg S.L."/>
            <person name="Troendle N.J."/>
            <person name="Glenn T.C."/>
            <person name="Mahmud O."/>
            <person name="Louha S."/>
            <person name="Chalopin D."/>
            <person name="Bennetzen J.L."/>
            <person name="Mauricio R."/>
        </authorList>
    </citation>
    <scope>NUCLEOTIDE SEQUENCE [LARGE SCALE GENOMIC DNA]</scope>
    <source>
        <strain evidence="10">NE01/NJP1002.9</strain>
        <tissue evidence="10">Muscle</tissue>
    </source>
</reference>
<feature type="region of interest" description="Disordered" evidence="9">
    <location>
        <begin position="38"/>
        <end position="122"/>
    </location>
</feature>
<dbReference type="STRING" id="33528.ENSGAFP00000003567"/>
<dbReference type="GO" id="GO:0031683">
    <property type="term" value="F:G-protein beta/gamma-subunit complex binding"/>
    <property type="evidence" value="ECO:0007669"/>
    <property type="project" value="InterPro"/>
</dbReference>
<feature type="binding site" evidence="7">
    <location>
        <position position="275"/>
    </location>
    <ligand>
        <name>GTP</name>
        <dbReference type="ChEBI" id="CHEBI:37565"/>
    </ligand>
</feature>
<dbReference type="PRINTS" id="PR00440">
    <property type="entry name" value="GPROTEINA12"/>
</dbReference>
<keyword evidence="6" id="KW-0807">Transducer</keyword>
<feature type="compositionally biased region" description="Basic and acidic residues" evidence="9">
    <location>
        <begin position="110"/>
        <end position="120"/>
    </location>
</feature>
<dbReference type="InterPro" id="IPR011025">
    <property type="entry name" value="GproteinA_insert"/>
</dbReference>
<dbReference type="PRINTS" id="PR00318">
    <property type="entry name" value="GPROTEINA"/>
</dbReference>
<evidence type="ECO:0000256" key="5">
    <source>
        <dbReference type="ARBA" id="ARBA00023134"/>
    </source>
</evidence>
<comment type="similarity">
    <text evidence="1">Belongs to the G-alpha family. G(12) subfamily.</text>
</comment>
<dbReference type="SUPFAM" id="SSF52540">
    <property type="entry name" value="P-loop containing nucleoside triphosphate hydrolases"/>
    <property type="match status" value="1"/>
</dbReference>
<evidence type="ECO:0000256" key="2">
    <source>
        <dbReference type="ARBA" id="ARBA00022723"/>
    </source>
</evidence>
<dbReference type="GO" id="GO:0031526">
    <property type="term" value="C:brush border membrane"/>
    <property type="evidence" value="ECO:0007669"/>
    <property type="project" value="TreeGrafter"/>
</dbReference>
<feature type="binding site" evidence="8">
    <location>
        <position position="156"/>
    </location>
    <ligand>
        <name>Mg(2+)</name>
        <dbReference type="ChEBI" id="CHEBI:18420"/>
    </ligand>
</feature>
<evidence type="ECO:0000313" key="10">
    <source>
        <dbReference type="EMBL" id="PWA21298.1"/>
    </source>
</evidence>
<keyword evidence="5 7" id="KW-0342">GTP-binding</keyword>
<dbReference type="PANTHER" id="PTHR10218:SF130">
    <property type="entry name" value="GUANINE NUCLEOTIDE-BINDING PROTEIN SUBUNIT ALPHA-12"/>
    <property type="match status" value="1"/>
</dbReference>
<evidence type="ECO:0000256" key="6">
    <source>
        <dbReference type="ARBA" id="ARBA00023224"/>
    </source>
</evidence>
<feature type="binding site" evidence="7">
    <location>
        <begin position="175"/>
        <end position="179"/>
    </location>
    <ligand>
        <name>GTP</name>
        <dbReference type="ChEBI" id="CHEBI:37565"/>
    </ligand>
</feature>
<accession>A0A315VE78</accession>
<dbReference type="PANTHER" id="PTHR10218">
    <property type="entry name" value="GTP-BINDING PROTEIN ALPHA SUBUNIT"/>
    <property type="match status" value="1"/>
</dbReference>
<dbReference type="GO" id="GO:0007188">
    <property type="term" value="P:adenylate cyclase-modulating G protein-coupled receptor signaling pathway"/>
    <property type="evidence" value="ECO:0007669"/>
    <property type="project" value="TreeGrafter"/>
</dbReference>
<feature type="compositionally biased region" description="Basic and acidic residues" evidence="9">
    <location>
        <begin position="51"/>
        <end position="84"/>
    </location>
</feature>
<dbReference type="GO" id="GO:0005737">
    <property type="term" value="C:cytoplasm"/>
    <property type="evidence" value="ECO:0007669"/>
    <property type="project" value="TreeGrafter"/>
</dbReference>
<gene>
    <name evidence="10" type="ORF">CCH79_00018426</name>
</gene>
<evidence type="ECO:0000256" key="3">
    <source>
        <dbReference type="ARBA" id="ARBA00022741"/>
    </source>
</evidence>
<dbReference type="SMART" id="SM00275">
    <property type="entry name" value="G_alpha"/>
    <property type="match status" value="1"/>
</dbReference>
<dbReference type="PROSITE" id="PS51882">
    <property type="entry name" value="G_ALPHA"/>
    <property type="match status" value="1"/>
</dbReference>
<evidence type="ECO:0000256" key="9">
    <source>
        <dbReference type="SAM" id="MobiDB-lite"/>
    </source>
</evidence>
<dbReference type="Gene3D" id="3.40.50.300">
    <property type="entry name" value="P-loop containing nucleotide triphosphate hydrolases"/>
    <property type="match status" value="2"/>
</dbReference>
<organism evidence="10 11">
    <name type="scientific">Gambusia affinis</name>
    <name type="common">Western mosquitofish</name>
    <name type="synonym">Heterandria affinis</name>
    <dbReference type="NCBI Taxonomy" id="33528"/>
    <lineage>
        <taxon>Eukaryota</taxon>
        <taxon>Metazoa</taxon>
        <taxon>Chordata</taxon>
        <taxon>Craniata</taxon>
        <taxon>Vertebrata</taxon>
        <taxon>Euteleostomi</taxon>
        <taxon>Actinopterygii</taxon>
        <taxon>Neopterygii</taxon>
        <taxon>Teleostei</taxon>
        <taxon>Neoteleostei</taxon>
        <taxon>Acanthomorphata</taxon>
        <taxon>Ovalentaria</taxon>
        <taxon>Atherinomorphae</taxon>
        <taxon>Cyprinodontiformes</taxon>
        <taxon>Poeciliidae</taxon>
        <taxon>Poeciliinae</taxon>
        <taxon>Gambusia</taxon>
    </lineage>
</organism>
<dbReference type="GO" id="GO:0031752">
    <property type="term" value="F:D5 dopamine receptor binding"/>
    <property type="evidence" value="ECO:0007669"/>
    <property type="project" value="TreeGrafter"/>
</dbReference>
<sequence>MVEPLKAFTENTGFSYECKVQWKEREVFWGHQSQFFPGTAGAVFPAGGAREGGKEREKKRGREELRKVQREEEKKGQGSGDRGRKNNRLTGKGETDGGRHAANVTGSGNRTRDGRVEDLRPPSSESVKYFLDNLDRIGQLSYIPSKQDILFARKATKGIVEHDFVIKKIPFKMVDVGGQRSQRQKWFQCFDGITSILFMVSSSEYDQATGTDRQEIVPTISFVEEQDDGDIEEKLVVDDGLEDVHALHQAEFLVQSFSRKRRNRGKPLFHHFTTAVDTENIRFVFHAVKDTILQENLKDIMLQ</sequence>
<dbReference type="InterPro" id="IPR027417">
    <property type="entry name" value="P-loop_NTPase"/>
</dbReference>
<dbReference type="GO" id="GO:0007266">
    <property type="term" value="P:Rho protein signal transduction"/>
    <property type="evidence" value="ECO:0007669"/>
    <property type="project" value="InterPro"/>
</dbReference>
<protein>
    <submittedName>
        <fullName evidence="10">Uncharacterized protein</fullName>
    </submittedName>
</protein>
<dbReference type="GO" id="GO:0046872">
    <property type="term" value="F:metal ion binding"/>
    <property type="evidence" value="ECO:0007669"/>
    <property type="project" value="UniProtKB-KW"/>
</dbReference>
<feature type="binding site" evidence="7">
    <location>
        <begin position="150"/>
        <end position="156"/>
    </location>
    <ligand>
        <name>GTP</name>
        <dbReference type="ChEBI" id="CHEBI:37565"/>
    </ligand>
</feature>
<keyword evidence="3 7" id="KW-0547">Nucleotide-binding</keyword>
<dbReference type="FunFam" id="3.40.50.300:FF:000692">
    <property type="entry name" value="Guanine nucleotide-binding protein subunit alpha"/>
    <property type="match status" value="2"/>
</dbReference>
<dbReference type="Pfam" id="PF00503">
    <property type="entry name" value="G-alpha"/>
    <property type="match status" value="1"/>
</dbReference>
<evidence type="ECO:0000256" key="8">
    <source>
        <dbReference type="PIRSR" id="PIRSR601019-2"/>
    </source>
</evidence>
<evidence type="ECO:0000256" key="1">
    <source>
        <dbReference type="ARBA" id="ARBA00010405"/>
    </source>
</evidence>
<evidence type="ECO:0000256" key="4">
    <source>
        <dbReference type="ARBA" id="ARBA00022842"/>
    </source>
</evidence>
<dbReference type="AlphaFoldDB" id="A0A315VE78"/>
<dbReference type="GO" id="GO:0005525">
    <property type="term" value="F:GTP binding"/>
    <property type="evidence" value="ECO:0007669"/>
    <property type="project" value="UniProtKB-KW"/>
</dbReference>
<evidence type="ECO:0000313" key="11">
    <source>
        <dbReference type="Proteomes" id="UP000250572"/>
    </source>
</evidence>
<comment type="caution">
    <text evidence="10">The sequence shown here is derived from an EMBL/GenBank/DDBJ whole genome shotgun (WGS) entry which is preliminary data.</text>
</comment>
<proteinExistence type="inferred from homology"/>
<evidence type="ECO:0000256" key="7">
    <source>
        <dbReference type="PIRSR" id="PIRSR601019-1"/>
    </source>
</evidence>
<dbReference type="SUPFAM" id="SSF47895">
    <property type="entry name" value="Transducin (alpha subunit), insertion domain"/>
    <property type="match status" value="1"/>
</dbReference>
<dbReference type="EMBL" id="NHOQ01001910">
    <property type="protein sequence ID" value="PWA21298.1"/>
    <property type="molecule type" value="Genomic_DNA"/>
</dbReference>
<keyword evidence="2 8" id="KW-0479">Metal-binding</keyword>
<keyword evidence="11" id="KW-1185">Reference proteome</keyword>
<keyword evidence="4 8" id="KW-0460">Magnesium</keyword>
<dbReference type="GO" id="GO:0003924">
    <property type="term" value="F:GTPase activity"/>
    <property type="evidence" value="ECO:0007669"/>
    <property type="project" value="InterPro"/>
</dbReference>
<dbReference type="InterPro" id="IPR001019">
    <property type="entry name" value="Gprotein_alpha_su"/>
</dbReference>
<dbReference type="InterPro" id="IPR000469">
    <property type="entry name" value="Gprotein_alpha_12/13"/>
</dbReference>
<name>A0A315VE78_GAMAF</name>
<dbReference type="GO" id="GO:0005834">
    <property type="term" value="C:heterotrimeric G-protein complex"/>
    <property type="evidence" value="ECO:0007669"/>
    <property type="project" value="TreeGrafter"/>
</dbReference>
<dbReference type="Proteomes" id="UP000250572">
    <property type="component" value="Unassembled WGS sequence"/>
</dbReference>